<evidence type="ECO:0000313" key="1">
    <source>
        <dbReference type="EMBL" id="KAF3078734.1"/>
    </source>
</evidence>
<sequence>MYVHFNEKDIIGRLRYIAPPLTISLSLHQAAIVEKTSKFIFLSRVAASLLASIPPCGKPNPFWGVHKCFLTYLHRSELISVLTCAIDPRREACLFWDGMSDAYHRARASSSPTQTLQIA</sequence>
<dbReference type="EMBL" id="WIQW01000166">
    <property type="protein sequence ID" value="KAF3078734.1"/>
    <property type="molecule type" value="Genomic_DNA"/>
</dbReference>
<evidence type="ECO:0000313" key="2">
    <source>
        <dbReference type="Proteomes" id="UP000475325"/>
    </source>
</evidence>
<organism evidence="1 2">
    <name type="scientific">Orbilia oligospora</name>
    <name type="common">Nematode-trapping fungus</name>
    <name type="synonym">Arthrobotrys oligospora</name>
    <dbReference type="NCBI Taxonomy" id="2813651"/>
    <lineage>
        <taxon>Eukaryota</taxon>
        <taxon>Fungi</taxon>
        <taxon>Dikarya</taxon>
        <taxon>Ascomycota</taxon>
        <taxon>Pezizomycotina</taxon>
        <taxon>Orbiliomycetes</taxon>
        <taxon>Orbiliales</taxon>
        <taxon>Orbiliaceae</taxon>
        <taxon>Orbilia</taxon>
    </lineage>
</organism>
<accession>A0A7C8N2G5</accession>
<dbReference type="AlphaFoldDB" id="A0A7C8N2G5"/>
<reference evidence="1 2" key="1">
    <citation type="submission" date="2019-06" db="EMBL/GenBank/DDBJ databases">
        <authorList>
            <person name="Palmer J.M."/>
        </authorList>
    </citation>
    <scope>NUCLEOTIDE SEQUENCE [LARGE SCALE GENOMIC DNA]</scope>
    <source>
        <strain evidence="1 2">TWF102</strain>
    </source>
</reference>
<proteinExistence type="predicted"/>
<dbReference type="Proteomes" id="UP000475325">
    <property type="component" value="Unassembled WGS sequence"/>
</dbReference>
<protein>
    <submittedName>
        <fullName evidence="1">Uncharacterized protein</fullName>
    </submittedName>
</protein>
<comment type="caution">
    <text evidence="1">The sequence shown here is derived from an EMBL/GenBank/DDBJ whole genome shotgun (WGS) entry which is preliminary data.</text>
</comment>
<name>A0A7C8N2G5_ORBOL</name>
<gene>
    <name evidence="1" type="ORF">TWF102_003273</name>
</gene>